<dbReference type="GO" id="GO:0005524">
    <property type="term" value="F:ATP binding"/>
    <property type="evidence" value="ECO:0007669"/>
    <property type="project" value="UniProtKB-KW"/>
</dbReference>
<evidence type="ECO:0000313" key="4">
    <source>
        <dbReference type="EMBL" id="RCG28276.1"/>
    </source>
</evidence>
<evidence type="ECO:0000259" key="3">
    <source>
        <dbReference type="Pfam" id="PF13581"/>
    </source>
</evidence>
<dbReference type="InterPro" id="IPR050267">
    <property type="entry name" value="Anti-sigma-factor_SerPK"/>
</dbReference>
<dbReference type="PANTHER" id="PTHR35526">
    <property type="entry name" value="ANTI-SIGMA-F FACTOR RSBW-RELATED"/>
    <property type="match status" value="1"/>
</dbReference>
<evidence type="ECO:0000256" key="2">
    <source>
        <dbReference type="SAM" id="MobiDB-lite"/>
    </source>
</evidence>
<dbReference type="InterPro" id="IPR003594">
    <property type="entry name" value="HATPase_dom"/>
</dbReference>
<evidence type="ECO:0000256" key="1">
    <source>
        <dbReference type="ARBA" id="ARBA00022527"/>
    </source>
</evidence>
<reference evidence="4 5" key="1">
    <citation type="submission" date="2018-06" db="EMBL/GenBank/DDBJ databases">
        <title>Sphaerisporangium craniellae sp. nov., isolated from a marine sponge in the South China Sea.</title>
        <authorList>
            <person name="Li L."/>
        </authorList>
    </citation>
    <scope>NUCLEOTIDE SEQUENCE [LARGE SCALE GENOMIC DNA]</scope>
    <source>
        <strain evidence="4 5">CCTCC AA 208026</strain>
    </source>
</reference>
<dbReference type="AlphaFoldDB" id="A0A367FD24"/>
<keyword evidence="4" id="KW-0547">Nucleotide-binding</keyword>
<keyword evidence="5" id="KW-1185">Reference proteome</keyword>
<dbReference type="Gene3D" id="3.30.565.10">
    <property type="entry name" value="Histidine kinase-like ATPase, C-terminal domain"/>
    <property type="match status" value="1"/>
</dbReference>
<dbReference type="GO" id="GO:0004674">
    <property type="term" value="F:protein serine/threonine kinase activity"/>
    <property type="evidence" value="ECO:0007669"/>
    <property type="project" value="UniProtKB-KW"/>
</dbReference>
<comment type="caution">
    <text evidence="4">The sequence shown here is derived from an EMBL/GenBank/DDBJ whole genome shotgun (WGS) entry which is preliminary data.</text>
</comment>
<evidence type="ECO:0000313" key="5">
    <source>
        <dbReference type="Proteomes" id="UP000253094"/>
    </source>
</evidence>
<keyword evidence="4" id="KW-0067">ATP-binding</keyword>
<keyword evidence="1" id="KW-0723">Serine/threonine-protein kinase</keyword>
<keyword evidence="1" id="KW-0418">Kinase</keyword>
<accession>A0A367FD24</accession>
<dbReference type="EMBL" id="QOIL01000014">
    <property type="protein sequence ID" value="RCG28276.1"/>
    <property type="molecule type" value="Genomic_DNA"/>
</dbReference>
<dbReference type="Pfam" id="PF13581">
    <property type="entry name" value="HATPase_c_2"/>
    <property type="match status" value="1"/>
</dbReference>
<feature type="region of interest" description="Disordered" evidence="2">
    <location>
        <begin position="1"/>
        <end position="37"/>
    </location>
</feature>
<dbReference type="PANTHER" id="PTHR35526:SF3">
    <property type="entry name" value="ANTI-SIGMA-F FACTOR RSBW"/>
    <property type="match status" value="1"/>
</dbReference>
<dbReference type="InterPro" id="IPR036890">
    <property type="entry name" value="HATPase_C_sf"/>
</dbReference>
<protein>
    <submittedName>
        <fullName evidence="4">ATP-binding protein</fullName>
    </submittedName>
</protein>
<organism evidence="4 5">
    <name type="scientific">Sphaerisporangium album</name>
    <dbReference type="NCBI Taxonomy" id="509200"/>
    <lineage>
        <taxon>Bacteria</taxon>
        <taxon>Bacillati</taxon>
        <taxon>Actinomycetota</taxon>
        <taxon>Actinomycetes</taxon>
        <taxon>Streptosporangiales</taxon>
        <taxon>Streptosporangiaceae</taxon>
        <taxon>Sphaerisporangium</taxon>
    </lineage>
</organism>
<dbReference type="Proteomes" id="UP000253094">
    <property type="component" value="Unassembled WGS sequence"/>
</dbReference>
<feature type="domain" description="Histidine kinase/HSP90-like ATPase" evidence="3">
    <location>
        <begin position="82"/>
        <end position="200"/>
    </location>
</feature>
<dbReference type="OrthoDB" id="3473697at2"/>
<keyword evidence="1" id="KW-0808">Transferase</keyword>
<dbReference type="CDD" id="cd16936">
    <property type="entry name" value="HATPase_RsbW-like"/>
    <property type="match status" value="1"/>
</dbReference>
<sequence>MGAAQTRTELRDRPAHRPATHPADPPHPRSPEGHGAAARRQVVLHLGPGPRPDGAGAGGRRVRTGLGGGAVRTAGLLGSIELPATEISVSAARAYVRDLLIPCGCPRVDEVELLVTELVANSVSHSASGRREGGRIRVEVTATGDLTYVSVADEGSATPLPVVPSQVDPLAERGRGLWLVRELSSAWGWKDDAAGRTVWFAVTDG</sequence>
<proteinExistence type="predicted"/>
<name>A0A367FD24_9ACTN</name>
<dbReference type="SUPFAM" id="SSF55874">
    <property type="entry name" value="ATPase domain of HSP90 chaperone/DNA topoisomerase II/histidine kinase"/>
    <property type="match status" value="1"/>
</dbReference>
<gene>
    <name evidence="4" type="ORF">DQ384_24430</name>
</gene>